<sequence length="191" mass="22354">MLVLDFVNIVDSSTFAALRALIVVDIIFESYEKFPKTIEDLKNNCKDGSEGSCLSWFQEYIQYKEMLLFPERNVTVLVPTYIDLEVYDLIETKQFAPDLPGYQFQLLGFWEALYKQLEEKPDINVLNCVIPFWMFFPRLRPALTKVIVLFPSNQIDSILRDYRFFMKALSEHSDFGTFIPEFVLVIAFDPT</sequence>
<protein>
    <submittedName>
        <fullName evidence="2">Uncharacterized protein</fullName>
    </submittedName>
</protein>
<evidence type="ECO:0000313" key="1">
    <source>
        <dbReference type="Proteomes" id="UP000887577"/>
    </source>
</evidence>
<dbReference type="AlphaFoldDB" id="A0A914YRC1"/>
<evidence type="ECO:0000313" key="2">
    <source>
        <dbReference type="WBParaSite" id="PSU_v2.g19929.t1"/>
    </source>
</evidence>
<dbReference type="Proteomes" id="UP000887577">
    <property type="component" value="Unplaced"/>
</dbReference>
<reference evidence="2" key="1">
    <citation type="submission" date="2022-11" db="UniProtKB">
        <authorList>
            <consortium name="WormBaseParasite"/>
        </authorList>
    </citation>
    <scope>IDENTIFICATION</scope>
</reference>
<accession>A0A914YRC1</accession>
<dbReference type="WBParaSite" id="PSU_v2.g19929.t1">
    <property type="protein sequence ID" value="PSU_v2.g19929.t1"/>
    <property type="gene ID" value="PSU_v2.g19929"/>
</dbReference>
<organism evidence="1 2">
    <name type="scientific">Panagrolaimus superbus</name>
    <dbReference type="NCBI Taxonomy" id="310955"/>
    <lineage>
        <taxon>Eukaryota</taxon>
        <taxon>Metazoa</taxon>
        <taxon>Ecdysozoa</taxon>
        <taxon>Nematoda</taxon>
        <taxon>Chromadorea</taxon>
        <taxon>Rhabditida</taxon>
        <taxon>Tylenchina</taxon>
        <taxon>Panagrolaimomorpha</taxon>
        <taxon>Panagrolaimoidea</taxon>
        <taxon>Panagrolaimidae</taxon>
        <taxon>Panagrolaimus</taxon>
    </lineage>
</organism>
<name>A0A914YRC1_9BILA</name>
<proteinExistence type="predicted"/>
<keyword evidence="1" id="KW-1185">Reference proteome</keyword>